<gene>
    <name evidence="2" type="ORF">AB5J50_37625</name>
</gene>
<protein>
    <submittedName>
        <fullName evidence="2">Sugar kinase</fullName>
    </submittedName>
</protein>
<accession>A0AB39SIX4</accession>
<feature type="compositionally biased region" description="Pro residues" evidence="1">
    <location>
        <begin position="516"/>
        <end position="528"/>
    </location>
</feature>
<evidence type="ECO:0000256" key="1">
    <source>
        <dbReference type="SAM" id="MobiDB-lite"/>
    </source>
</evidence>
<keyword evidence="2" id="KW-0808">Transferase</keyword>
<dbReference type="GO" id="GO:0016301">
    <property type="term" value="F:kinase activity"/>
    <property type="evidence" value="ECO:0007669"/>
    <property type="project" value="UniProtKB-KW"/>
</dbReference>
<reference evidence="2" key="1">
    <citation type="submission" date="2024-07" db="EMBL/GenBank/DDBJ databases">
        <authorList>
            <person name="Yu S.T."/>
        </authorList>
    </citation>
    <scope>NUCLEOTIDE SEQUENCE</scope>
    <source>
        <strain evidence="2">R35</strain>
    </source>
</reference>
<keyword evidence="2" id="KW-0418">Kinase</keyword>
<feature type="region of interest" description="Disordered" evidence="1">
    <location>
        <begin position="363"/>
        <end position="433"/>
    </location>
</feature>
<organism evidence="2">
    <name type="scientific">Streptomyces sp. R35</name>
    <dbReference type="NCBI Taxonomy" id="3238630"/>
    <lineage>
        <taxon>Bacteria</taxon>
        <taxon>Bacillati</taxon>
        <taxon>Actinomycetota</taxon>
        <taxon>Actinomycetes</taxon>
        <taxon>Kitasatosporales</taxon>
        <taxon>Streptomycetaceae</taxon>
        <taxon>Streptomyces</taxon>
    </lineage>
</organism>
<feature type="region of interest" description="Disordered" evidence="1">
    <location>
        <begin position="485"/>
        <end position="534"/>
    </location>
</feature>
<feature type="compositionally biased region" description="Gly residues" evidence="1">
    <location>
        <begin position="367"/>
        <end position="387"/>
    </location>
</feature>
<dbReference type="SUPFAM" id="SSF53067">
    <property type="entry name" value="Actin-like ATPase domain"/>
    <property type="match status" value="1"/>
</dbReference>
<dbReference type="InterPro" id="IPR043129">
    <property type="entry name" value="ATPase_NBD"/>
</dbReference>
<name>A0AB39SIX4_9ACTN</name>
<dbReference type="RefSeq" id="WP_369263080.1">
    <property type="nucleotide sequence ID" value="NZ_CP163440.1"/>
</dbReference>
<proteinExistence type="predicted"/>
<evidence type="ECO:0000313" key="2">
    <source>
        <dbReference type="EMBL" id="XDQ66126.1"/>
    </source>
</evidence>
<dbReference type="EMBL" id="CP163440">
    <property type="protein sequence ID" value="XDQ66126.1"/>
    <property type="molecule type" value="Genomic_DNA"/>
</dbReference>
<dbReference type="AlphaFoldDB" id="A0AB39SIX4"/>
<sequence>MTTHAAPAIAVDAGTRFLRVARTRADGTPELVELPGTVPGEGLPTPAGVRGDRGAALRAAYTTYREHCGPPGQVVLVVPPQERTVPPGDGRMPRPRLLDTPRAVLALLRHAGTRTAPRLLVCDLGASAAEVTACAVVGGAVTVARVGRYAPADDGYGAAFDAAVLAGAGLPTDDPEVLREYCEARAQNARRTEVVLDRMAARPDRADRSADTVLYEVAGRAITAGMVYRALDRLTDGLDRALDGLTEARATGPDPSRTPVIAVGGPARFGAFLRHLTGRLGRPVPLPDGTDPALAAVFGAALVAGGHTDPADRYPHAVAVRVHRTVVGRPRDEELLISPPGTLEPGGATVFAEAGGERVRVRTGSADGAGGRAGGTAGPVDGAGGWADGAAGSADGAGGRAEGMAGPVDRTGGRADGTARPADGTAGPAEGAGGREVRIVVRAAGSGAVAPAGVVTVPPSGDGARFHVGVRLAVDGTARLVLQPVGRSRPGVDPAEDGLLAQPPPEEFPLGVLPADPQPDSPSDPPPDSEGAPT</sequence>